<comment type="caution">
    <text evidence="2">The sequence shown here is derived from an EMBL/GenBank/DDBJ whole genome shotgun (WGS) entry which is preliminary data.</text>
</comment>
<feature type="region of interest" description="Disordered" evidence="1">
    <location>
        <begin position="1"/>
        <end position="147"/>
    </location>
</feature>
<sequence>MSAATPLQPISDQRPEPISVTFAADSDLKTKKVDPVITDPADSAKIPAKRHEASSEDGNPAVEGETKQPSRSDETDVAVAAPEGIRAGSEPPNTQCVTHIPPNSGQTPDTVNATENPALSPRCESPHEDERPLDDVNSTENTREAQGNISVGLHKLFTNSWTNG</sequence>
<dbReference type="Proteomes" id="UP000623467">
    <property type="component" value="Unassembled WGS sequence"/>
</dbReference>
<feature type="compositionally biased region" description="Basic and acidic residues" evidence="1">
    <location>
        <begin position="64"/>
        <end position="74"/>
    </location>
</feature>
<accession>A0A8H7D474</accession>
<evidence type="ECO:0000313" key="3">
    <source>
        <dbReference type="Proteomes" id="UP000623467"/>
    </source>
</evidence>
<keyword evidence="3" id="KW-1185">Reference proteome</keyword>
<feature type="compositionally biased region" description="Polar residues" evidence="1">
    <location>
        <begin position="136"/>
        <end position="147"/>
    </location>
</feature>
<dbReference type="EMBL" id="JACAZH010000009">
    <property type="protein sequence ID" value="KAF7358767.1"/>
    <property type="molecule type" value="Genomic_DNA"/>
</dbReference>
<evidence type="ECO:0000256" key="1">
    <source>
        <dbReference type="SAM" id="MobiDB-lite"/>
    </source>
</evidence>
<gene>
    <name evidence="2" type="ORF">MSAN_01215700</name>
</gene>
<feature type="compositionally biased region" description="Basic and acidic residues" evidence="1">
    <location>
        <begin position="124"/>
        <end position="134"/>
    </location>
</feature>
<protein>
    <submittedName>
        <fullName evidence="2">Uncharacterized protein</fullName>
    </submittedName>
</protein>
<dbReference type="AlphaFoldDB" id="A0A8H7D474"/>
<feature type="compositionally biased region" description="Polar residues" evidence="1">
    <location>
        <begin position="91"/>
        <end position="117"/>
    </location>
</feature>
<evidence type="ECO:0000313" key="2">
    <source>
        <dbReference type="EMBL" id="KAF7358767.1"/>
    </source>
</evidence>
<name>A0A8H7D474_9AGAR</name>
<reference evidence="2" key="1">
    <citation type="submission" date="2020-05" db="EMBL/GenBank/DDBJ databases">
        <title>Mycena genomes resolve the evolution of fungal bioluminescence.</title>
        <authorList>
            <person name="Tsai I.J."/>
        </authorList>
    </citation>
    <scope>NUCLEOTIDE SEQUENCE</scope>
    <source>
        <strain evidence="2">160909Yilan</strain>
    </source>
</reference>
<organism evidence="2 3">
    <name type="scientific">Mycena sanguinolenta</name>
    <dbReference type="NCBI Taxonomy" id="230812"/>
    <lineage>
        <taxon>Eukaryota</taxon>
        <taxon>Fungi</taxon>
        <taxon>Dikarya</taxon>
        <taxon>Basidiomycota</taxon>
        <taxon>Agaricomycotina</taxon>
        <taxon>Agaricomycetes</taxon>
        <taxon>Agaricomycetidae</taxon>
        <taxon>Agaricales</taxon>
        <taxon>Marasmiineae</taxon>
        <taxon>Mycenaceae</taxon>
        <taxon>Mycena</taxon>
    </lineage>
</organism>
<proteinExistence type="predicted"/>